<dbReference type="PRINTS" id="PR00385">
    <property type="entry name" value="P450"/>
</dbReference>
<evidence type="ECO:0000313" key="9">
    <source>
        <dbReference type="Proteomes" id="UP000606974"/>
    </source>
</evidence>
<evidence type="ECO:0000313" key="8">
    <source>
        <dbReference type="EMBL" id="KAF7512304.1"/>
    </source>
</evidence>
<keyword evidence="7" id="KW-0472">Membrane</keyword>
<comment type="similarity">
    <text evidence="1 6">Belongs to the cytochrome P450 family.</text>
</comment>
<evidence type="ECO:0000256" key="7">
    <source>
        <dbReference type="SAM" id="Phobius"/>
    </source>
</evidence>
<dbReference type="GO" id="GO:0004497">
    <property type="term" value="F:monooxygenase activity"/>
    <property type="evidence" value="ECO:0007669"/>
    <property type="project" value="UniProtKB-KW"/>
</dbReference>
<feature type="binding site" description="axial binding residue" evidence="5">
    <location>
        <position position="443"/>
    </location>
    <ligand>
        <name>heme</name>
        <dbReference type="ChEBI" id="CHEBI:30413"/>
    </ligand>
    <ligandPart>
        <name>Fe</name>
        <dbReference type="ChEBI" id="CHEBI:18248"/>
    </ligandPart>
</feature>
<dbReference type="InterPro" id="IPR050364">
    <property type="entry name" value="Cytochrome_P450_fung"/>
</dbReference>
<evidence type="ECO:0000256" key="4">
    <source>
        <dbReference type="ARBA" id="ARBA00023004"/>
    </source>
</evidence>
<dbReference type="GO" id="GO:0005506">
    <property type="term" value="F:iron ion binding"/>
    <property type="evidence" value="ECO:0007669"/>
    <property type="project" value="InterPro"/>
</dbReference>
<proteinExistence type="inferred from homology"/>
<keyword evidence="6" id="KW-0503">Monooxygenase</keyword>
<reference evidence="8" key="1">
    <citation type="submission" date="2020-02" db="EMBL/GenBank/DDBJ databases">
        <authorList>
            <person name="Palmer J.M."/>
        </authorList>
    </citation>
    <scope>NUCLEOTIDE SEQUENCE</scope>
    <source>
        <strain evidence="8">EPUS1.4</strain>
        <tissue evidence="8">Thallus</tissue>
    </source>
</reference>
<evidence type="ECO:0000256" key="5">
    <source>
        <dbReference type="PIRSR" id="PIRSR602401-1"/>
    </source>
</evidence>
<dbReference type="PROSITE" id="PS00086">
    <property type="entry name" value="CYTOCHROME_P450"/>
    <property type="match status" value="1"/>
</dbReference>
<dbReference type="SUPFAM" id="SSF48264">
    <property type="entry name" value="Cytochrome P450"/>
    <property type="match status" value="1"/>
</dbReference>
<dbReference type="PANTHER" id="PTHR46300:SF6">
    <property type="entry name" value="CYTOCHROME P450 2C30"/>
    <property type="match status" value="1"/>
</dbReference>
<dbReference type="Proteomes" id="UP000606974">
    <property type="component" value="Unassembled WGS sequence"/>
</dbReference>
<keyword evidence="5 6" id="KW-0349">Heme</keyword>
<dbReference type="Pfam" id="PF00067">
    <property type="entry name" value="p450"/>
    <property type="match status" value="1"/>
</dbReference>
<keyword evidence="7" id="KW-0812">Transmembrane</keyword>
<evidence type="ECO:0000256" key="2">
    <source>
        <dbReference type="ARBA" id="ARBA00022723"/>
    </source>
</evidence>
<organism evidence="8 9">
    <name type="scientific">Endocarpon pusillum</name>
    <dbReference type="NCBI Taxonomy" id="364733"/>
    <lineage>
        <taxon>Eukaryota</taxon>
        <taxon>Fungi</taxon>
        <taxon>Dikarya</taxon>
        <taxon>Ascomycota</taxon>
        <taxon>Pezizomycotina</taxon>
        <taxon>Eurotiomycetes</taxon>
        <taxon>Chaetothyriomycetidae</taxon>
        <taxon>Verrucariales</taxon>
        <taxon>Verrucariaceae</taxon>
        <taxon>Endocarpon</taxon>
    </lineage>
</organism>
<evidence type="ECO:0000256" key="3">
    <source>
        <dbReference type="ARBA" id="ARBA00023002"/>
    </source>
</evidence>
<dbReference type="InterPro" id="IPR002401">
    <property type="entry name" value="Cyt_P450_E_grp-I"/>
</dbReference>
<protein>
    <recommendedName>
        <fullName evidence="10">Cytochrome P450</fullName>
    </recommendedName>
</protein>
<sequence>MHWITYVAAAVFLTGWAAYSLYSARLVAKDKQPPRKYLPGPKQYPFIGRVHDLPVKYMWLKLKEWADIHGPIYYTSMFGSEFIVVSDEGVAEELLVKKAKYNSDRPMMRSVTDSKSSEGGMEYLPLMGKNQYWARQRRFVHAYLMEASNAHYHGIMDHEVKRWLYRLVEEPDKFMFSLEDMASKVMCSLTWDDPTVSEYYGKSAWALLTQMSPAGPITNLITPLWHLPFAINPWKRAEKIRHDEQSNWWMAKYQHTRKLHEAGLARPCWTRQYLEIEKNPPLSGDKEASAALGMVALVGIFTVAGPLNYFLVSMVHHPEWQAKCQKEIDEACNGQLPTLLDSPKLPILRACIKETMRWRPNVPTGVAHETEQDDYYRGHFIPKGARILPLDWAFLRNPVKYPDPESFRPERWLEPSWPTYKSPLTVYPMVKGMSSFGYGQRACLGQTLTQDELLVACGGLLWAFDLKKKVDPVTGLEIDVSTTASNSLLIIKPDPFQMAFHPRSEARRAEILQNWKESDERDTLERRAFAKAAALEHPSLI</sequence>
<feature type="transmembrane region" description="Helical" evidence="7">
    <location>
        <begin position="290"/>
        <end position="311"/>
    </location>
</feature>
<dbReference type="InterPro" id="IPR017972">
    <property type="entry name" value="Cyt_P450_CS"/>
</dbReference>
<name>A0A8H7E6J8_9EURO</name>
<keyword evidence="2 5" id="KW-0479">Metal-binding</keyword>
<dbReference type="OrthoDB" id="1103324at2759"/>
<accession>A0A8H7E6J8</accession>
<evidence type="ECO:0008006" key="10">
    <source>
        <dbReference type="Google" id="ProtNLM"/>
    </source>
</evidence>
<evidence type="ECO:0000256" key="6">
    <source>
        <dbReference type="RuleBase" id="RU000461"/>
    </source>
</evidence>
<gene>
    <name evidence="8" type="ORF">GJ744_001872</name>
</gene>
<dbReference type="PRINTS" id="PR00463">
    <property type="entry name" value="EP450I"/>
</dbReference>
<dbReference type="PANTHER" id="PTHR46300">
    <property type="entry name" value="P450, PUTATIVE (EUROFUNG)-RELATED-RELATED"/>
    <property type="match status" value="1"/>
</dbReference>
<dbReference type="EMBL" id="JAACFV010000013">
    <property type="protein sequence ID" value="KAF7512304.1"/>
    <property type="molecule type" value="Genomic_DNA"/>
</dbReference>
<dbReference type="InterPro" id="IPR001128">
    <property type="entry name" value="Cyt_P450"/>
</dbReference>
<keyword evidence="7" id="KW-1133">Transmembrane helix</keyword>
<dbReference type="Gene3D" id="1.10.630.10">
    <property type="entry name" value="Cytochrome P450"/>
    <property type="match status" value="1"/>
</dbReference>
<comment type="caution">
    <text evidence="8">The sequence shown here is derived from an EMBL/GenBank/DDBJ whole genome shotgun (WGS) entry which is preliminary data.</text>
</comment>
<keyword evidence="3 6" id="KW-0560">Oxidoreductase</keyword>
<keyword evidence="9" id="KW-1185">Reference proteome</keyword>
<dbReference type="InterPro" id="IPR036396">
    <property type="entry name" value="Cyt_P450_sf"/>
</dbReference>
<dbReference type="GO" id="GO:0020037">
    <property type="term" value="F:heme binding"/>
    <property type="evidence" value="ECO:0007669"/>
    <property type="project" value="InterPro"/>
</dbReference>
<dbReference type="AlphaFoldDB" id="A0A8H7E6J8"/>
<evidence type="ECO:0000256" key="1">
    <source>
        <dbReference type="ARBA" id="ARBA00010617"/>
    </source>
</evidence>
<dbReference type="GO" id="GO:0016705">
    <property type="term" value="F:oxidoreductase activity, acting on paired donors, with incorporation or reduction of molecular oxygen"/>
    <property type="evidence" value="ECO:0007669"/>
    <property type="project" value="InterPro"/>
</dbReference>
<keyword evidence="4 5" id="KW-0408">Iron</keyword>
<comment type="cofactor">
    <cofactor evidence="5">
        <name>heme</name>
        <dbReference type="ChEBI" id="CHEBI:30413"/>
    </cofactor>
</comment>